<dbReference type="InterPro" id="IPR025339">
    <property type="entry name" value="DUF4245"/>
</dbReference>
<keyword evidence="2" id="KW-0812">Transmembrane</keyword>
<keyword evidence="2" id="KW-1133">Transmembrane helix</keyword>
<evidence type="ECO:0000256" key="2">
    <source>
        <dbReference type="SAM" id="Phobius"/>
    </source>
</evidence>
<dbReference type="Pfam" id="PF14030">
    <property type="entry name" value="DUF4245"/>
    <property type="match status" value="1"/>
</dbReference>
<accession>A0A2M9CI09</accession>
<evidence type="ECO:0000313" key="3">
    <source>
        <dbReference type="EMBL" id="PJJ71512.1"/>
    </source>
</evidence>
<reference evidence="3 4" key="1">
    <citation type="submission" date="2017-11" db="EMBL/GenBank/DDBJ databases">
        <title>Genomic Encyclopedia of Archaeal and Bacterial Type Strains, Phase II (KMG-II): From Individual Species to Whole Genera.</title>
        <authorList>
            <person name="Goeker M."/>
        </authorList>
    </citation>
    <scope>NUCLEOTIDE SEQUENCE [LARGE SCALE GENOMIC DNA]</scope>
    <source>
        <strain evidence="3 4">DSM 27393</strain>
    </source>
</reference>
<name>A0A2M9CI09_9MICO</name>
<dbReference type="EMBL" id="PGFF01000001">
    <property type="protein sequence ID" value="PJJ71512.1"/>
    <property type="molecule type" value="Genomic_DNA"/>
</dbReference>
<evidence type="ECO:0000256" key="1">
    <source>
        <dbReference type="SAM" id="MobiDB-lite"/>
    </source>
</evidence>
<sequence length="210" mass="22560">MTDPDERPIVAGLERPETPQETAQRKAAAREKRRANQTAFNLIVAIVASLLIAGFVGALMSNDRPGQVNVIDYAAVAEDAQSGIDTPLVVPSLPERWRANRADVQTGSDQVTVWTIGLVTPTDEYIGIRQGLEANPTWVSNVLERAEPGDTVTVGGREWTEYDQRDAESPGNLAYALVTEAEGSTVVLFGTAPDEEFGVLATAVAEELTP</sequence>
<keyword evidence="4" id="KW-1185">Reference proteome</keyword>
<comment type="caution">
    <text evidence="3">The sequence shown here is derived from an EMBL/GenBank/DDBJ whole genome shotgun (WGS) entry which is preliminary data.</text>
</comment>
<feature type="compositionally biased region" description="Basic and acidic residues" evidence="1">
    <location>
        <begin position="1"/>
        <end position="18"/>
    </location>
</feature>
<dbReference type="OrthoDB" id="4801970at2"/>
<feature type="transmembrane region" description="Helical" evidence="2">
    <location>
        <begin position="39"/>
        <end position="60"/>
    </location>
</feature>
<gene>
    <name evidence="3" type="ORF">CLV46_1061</name>
</gene>
<dbReference type="AlphaFoldDB" id="A0A2M9CI09"/>
<dbReference type="Proteomes" id="UP000228758">
    <property type="component" value="Unassembled WGS sequence"/>
</dbReference>
<dbReference type="RefSeq" id="WP_100363808.1">
    <property type="nucleotide sequence ID" value="NZ_PGFF01000001.1"/>
</dbReference>
<keyword evidence="2" id="KW-0472">Membrane</keyword>
<feature type="region of interest" description="Disordered" evidence="1">
    <location>
        <begin position="1"/>
        <end position="22"/>
    </location>
</feature>
<evidence type="ECO:0000313" key="4">
    <source>
        <dbReference type="Proteomes" id="UP000228758"/>
    </source>
</evidence>
<protein>
    <submittedName>
        <fullName evidence="3">Uncharacterized protein DUF4245</fullName>
    </submittedName>
</protein>
<proteinExistence type="predicted"/>
<organism evidence="3 4">
    <name type="scientific">Diaminobutyricimonas aerilata</name>
    <dbReference type="NCBI Taxonomy" id="1162967"/>
    <lineage>
        <taxon>Bacteria</taxon>
        <taxon>Bacillati</taxon>
        <taxon>Actinomycetota</taxon>
        <taxon>Actinomycetes</taxon>
        <taxon>Micrococcales</taxon>
        <taxon>Microbacteriaceae</taxon>
        <taxon>Diaminobutyricimonas</taxon>
    </lineage>
</organism>